<gene>
    <name evidence="2" type="ORF">PFISCL1PPCAC_5462</name>
</gene>
<evidence type="ECO:0000313" key="2">
    <source>
        <dbReference type="EMBL" id="GMT14165.1"/>
    </source>
</evidence>
<feature type="compositionally biased region" description="Basic and acidic residues" evidence="1">
    <location>
        <begin position="152"/>
        <end position="165"/>
    </location>
</feature>
<feature type="compositionally biased region" description="Polar residues" evidence="1">
    <location>
        <begin position="1"/>
        <end position="11"/>
    </location>
</feature>
<feature type="non-terminal residue" evidence="2">
    <location>
        <position position="479"/>
    </location>
</feature>
<evidence type="ECO:0000313" key="3">
    <source>
        <dbReference type="Proteomes" id="UP001432322"/>
    </source>
</evidence>
<protein>
    <submittedName>
        <fullName evidence="2">Uncharacterized protein</fullName>
    </submittedName>
</protein>
<organism evidence="2 3">
    <name type="scientific">Pristionchus fissidentatus</name>
    <dbReference type="NCBI Taxonomy" id="1538716"/>
    <lineage>
        <taxon>Eukaryota</taxon>
        <taxon>Metazoa</taxon>
        <taxon>Ecdysozoa</taxon>
        <taxon>Nematoda</taxon>
        <taxon>Chromadorea</taxon>
        <taxon>Rhabditida</taxon>
        <taxon>Rhabditina</taxon>
        <taxon>Diplogasteromorpha</taxon>
        <taxon>Diplogasteroidea</taxon>
        <taxon>Neodiplogasteridae</taxon>
        <taxon>Pristionchus</taxon>
    </lineage>
</organism>
<dbReference type="EMBL" id="BTSY01000002">
    <property type="protein sequence ID" value="GMT14165.1"/>
    <property type="molecule type" value="Genomic_DNA"/>
</dbReference>
<feature type="compositionally biased region" description="Low complexity" evidence="1">
    <location>
        <begin position="170"/>
        <end position="183"/>
    </location>
</feature>
<dbReference type="Proteomes" id="UP001432322">
    <property type="component" value="Unassembled WGS sequence"/>
</dbReference>
<keyword evidence="3" id="KW-1185">Reference proteome</keyword>
<proteinExistence type="predicted"/>
<feature type="compositionally biased region" description="Low complexity" evidence="1">
    <location>
        <begin position="395"/>
        <end position="404"/>
    </location>
</feature>
<reference evidence="2" key="1">
    <citation type="submission" date="2023-10" db="EMBL/GenBank/DDBJ databases">
        <title>Genome assembly of Pristionchus species.</title>
        <authorList>
            <person name="Yoshida K."/>
            <person name="Sommer R.J."/>
        </authorList>
    </citation>
    <scope>NUCLEOTIDE SEQUENCE</scope>
    <source>
        <strain evidence="2">RS5133</strain>
    </source>
</reference>
<comment type="caution">
    <text evidence="2">The sequence shown here is derived from an EMBL/GenBank/DDBJ whole genome shotgun (WGS) entry which is preliminary data.</text>
</comment>
<sequence length="479" mass="53981">AAQNGINQNISDKGPSSWRRQHMQTGNVRSKTQSFARSIVASIEEEHDSLYASMDEEDSIPETPKKNIAVPRLRVSVGPVPNRVPVVPPSVIDYSSFPSSQQFTSREHTAVQYGSRQGEHRSNPPAPPPRPVEEKVENVRRQRSSSQPPELTRQRLREFTFHQDVRLPPSDTASISSRAGSSSFLPSGVRSDRTTSIRSQWEAACVSDEKEARAEALRVSRSRGYSFPKWRSNDALSASLVASNEKGSVQIPVDSRIPEDRQRRMFQTEIEARETKVLIHREAQLSRKPSLHRGRSVDAMHMQLDHSPWYDEREIRGGIERESIANMQRTRARFETPINSTVNSRLTSPLPPPPSLQQLQHPQPAAVIDERSTSSPPSEHRLTPPNQPMIRMAPSSNLGSSFSLSSRLSPEEARLVQYLRQNSRVAISLGISIPPDLMRDVITSHTHYEPQPVQSSKYEEFPSCNGGYRRTEIMAREEQ</sequence>
<evidence type="ECO:0000256" key="1">
    <source>
        <dbReference type="SAM" id="MobiDB-lite"/>
    </source>
</evidence>
<accession>A0AAV5V3J9</accession>
<feature type="non-terminal residue" evidence="2">
    <location>
        <position position="1"/>
    </location>
</feature>
<feature type="compositionally biased region" description="Basic and acidic residues" evidence="1">
    <location>
        <begin position="368"/>
        <end position="382"/>
    </location>
</feature>
<feature type="compositionally biased region" description="Polar residues" evidence="1">
    <location>
        <begin position="23"/>
        <end position="34"/>
    </location>
</feature>
<feature type="region of interest" description="Disordered" evidence="1">
    <location>
        <begin position="96"/>
        <end position="197"/>
    </location>
</feature>
<feature type="region of interest" description="Disordered" evidence="1">
    <location>
        <begin position="1"/>
        <end position="34"/>
    </location>
</feature>
<feature type="region of interest" description="Disordered" evidence="1">
    <location>
        <begin position="339"/>
        <end position="404"/>
    </location>
</feature>
<dbReference type="AlphaFoldDB" id="A0AAV5V3J9"/>
<name>A0AAV5V3J9_9BILA</name>
<feature type="compositionally biased region" description="Basic and acidic residues" evidence="1">
    <location>
        <begin position="131"/>
        <end position="140"/>
    </location>
</feature>